<name>A0ACC2LJJ7_PERAE</name>
<evidence type="ECO:0000313" key="2">
    <source>
        <dbReference type="Proteomes" id="UP001234297"/>
    </source>
</evidence>
<reference evidence="1 2" key="1">
    <citation type="journal article" date="2022" name="Hortic Res">
        <title>A haplotype resolved chromosomal level avocado genome allows analysis of novel avocado genes.</title>
        <authorList>
            <person name="Nath O."/>
            <person name="Fletcher S.J."/>
            <person name="Hayward A."/>
            <person name="Shaw L.M."/>
            <person name="Masouleh A.K."/>
            <person name="Furtado A."/>
            <person name="Henry R.J."/>
            <person name="Mitter N."/>
        </authorList>
    </citation>
    <scope>NUCLEOTIDE SEQUENCE [LARGE SCALE GENOMIC DNA]</scope>
    <source>
        <strain evidence="2">cv. Hass</strain>
    </source>
</reference>
<dbReference type="EMBL" id="CM056816">
    <property type="protein sequence ID" value="KAJ8633559.1"/>
    <property type="molecule type" value="Genomic_DNA"/>
</dbReference>
<dbReference type="Proteomes" id="UP001234297">
    <property type="component" value="Chromosome 8"/>
</dbReference>
<sequence>MAASLHLKTQTQTQTRKTKRRKHRETTISTSAAGPPNDPTSPSPSPSPSASDPTHHRKRDPPTVVDDGSWCCSTAPPPLLPPPQHRRPIPTVQTHPQINGPYEPHQPEPLSVTVSVSSPSPSPLTIRFSPGGSSPLMESSSGSGSFAPYPASYTKFNTALNAGLLNPMSPPPPPPLARSSPTLFEMMAKEQDCRPRSQTPATASLQEPVSSQDKEVLLQERAAEILASCSPGNQFNDPATSDLKLILSSKEGLSISMNVHRQILVAHSRFFAGKLSDRWSRQQKGMPNLVEINDCDDVEIYMETLMLMYCKELRKRLMKVDVPKVLAILKVCAAIGFDAGILSCLEYLEAAPWAEDEEEKVASLLSQLHLESVGAGEVLKRVSVEVPVPQEGNEEILSQLLHVVLQGKDEKAMRDMKGLVSKMLRENASHNDLSKESLYSACNACLEALHLNFRQVVEVSDFSDVGQIARQADNLHWILDILIDRQIADEFLKTWAGHVEISEAHSKVPPVHRYEVSRVTARLFVGIGKGQILVSKEMRCLLLQTWLEPFYDDFGWMRRASKGLDCHLIENGLCNTILTLPIDWQQEILLAWFDRFLNSGEDCPNLQRAFEVWWRRAFWRRNGEGDRSRQLRNVPPVCENSC</sequence>
<evidence type="ECO:0000313" key="1">
    <source>
        <dbReference type="EMBL" id="KAJ8633559.1"/>
    </source>
</evidence>
<gene>
    <name evidence="1" type="ORF">MRB53_026895</name>
</gene>
<accession>A0ACC2LJJ7</accession>
<keyword evidence="2" id="KW-1185">Reference proteome</keyword>
<protein>
    <submittedName>
        <fullName evidence="1">Uncharacterized protein</fullName>
    </submittedName>
</protein>
<organism evidence="1 2">
    <name type="scientific">Persea americana</name>
    <name type="common">Avocado</name>
    <dbReference type="NCBI Taxonomy" id="3435"/>
    <lineage>
        <taxon>Eukaryota</taxon>
        <taxon>Viridiplantae</taxon>
        <taxon>Streptophyta</taxon>
        <taxon>Embryophyta</taxon>
        <taxon>Tracheophyta</taxon>
        <taxon>Spermatophyta</taxon>
        <taxon>Magnoliopsida</taxon>
        <taxon>Magnoliidae</taxon>
        <taxon>Laurales</taxon>
        <taxon>Lauraceae</taxon>
        <taxon>Persea</taxon>
    </lineage>
</organism>
<comment type="caution">
    <text evidence="1">The sequence shown here is derived from an EMBL/GenBank/DDBJ whole genome shotgun (WGS) entry which is preliminary data.</text>
</comment>
<proteinExistence type="predicted"/>